<name>S7W9D7_SPRLO</name>
<comment type="subcellular location">
    <subcellularLocation>
        <location evidence="1">Membrane</location>
        <topology evidence="1">Multi-pass membrane protein</topology>
    </subcellularLocation>
</comment>
<feature type="transmembrane region" description="Helical" evidence="5">
    <location>
        <begin position="175"/>
        <end position="193"/>
    </location>
</feature>
<dbReference type="FunCoup" id="S7W9D7">
    <property type="interactions" value="119"/>
</dbReference>
<dbReference type="InParanoid" id="S7W9D7"/>
<evidence type="ECO:0000256" key="3">
    <source>
        <dbReference type="ARBA" id="ARBA00022989"/>
    </source>
</evidence>
<feature type="transmembrane region" description="Helical" evidence="5">
    <location>
        <begin position="40"/>
        <end position="61"/>
    </location>
</feature>
<accession>S7W9D7</accession>
<organism evidence="7 8">
    <name type="scientific">Spraguea lophii (strain 42_110)</name>
    <name type="common">Microsporidian parasite</name>
    <dbReference type="NCBI Taxonomy" id="1358809"/>
    <lineage>
        <taxon>Eukaryota</taxon>
        <taxon>Fungi</taxon>
        <taxon>Fungi incertae sedis</taxon>
        <taxon>Microsporidia</taxon>
        <taxon>Spragueidae</taxon>
        <taxon>Spraguea</taxon>
    </lineage>
</organism>
<dbReference type="OrthoDB" id="18894at2759"/>
<reference evidence="8" key="1">
    <citation type="journal article" date="2013" name="PLoS Genet.">
        <title>The genome of Spraguea lophii and the basis of host-microsporidian interactions.</title>
        <authorList>
            <person name="Campbell S.E."/>
            <person name="Williams T.A."/>
            <person name="Yousuf A."/>
            <person name="Soanes D.M."/>
            <person name="Paszkiewicz K.H."/>
            <person name="Williams B.A.P."/>
        </authorList>
    </citation>
    <scope>NUCLEOTIDE SEQUENCE [LARGE SCALE GENOMIC DNA]</scope>
    <source>
        <strain evidence="8">42_110</strain>
    </source>
</reference>
<dbReference type="OMA" id="AHLMGDQ"/>
<dbReference type="Pfam" id="PF03151">
    <property type="entry name" value="TPT"/>
    <property type="match status" value="1"/>
</dbReference>
<dbReference type="Proteomes" id="UP000014978">
    <property type="component" value="Unassembled WGS sequence"/>
</dbReference>
<evidence type="ECO:0000256" key="2">
    <source>
        <dbReference type="ARBA" id="ARBA00022692"/>
    </source>
</evidence>
<feature type="transmembrane region" description="Helical" evidence="5">
    <location>
        <begin position="213"/>
        <end position="232"/>
    </location>
</feature>
<feature type="transmembrane region" description="Helical" evidence="5">
    <location>
        <begin position="7"/>
        <end position="28"/>
    </location>
</feature>
<evidence type="ECO:0000256" key="5">
    <source>
        <dbReference type="SAM" id="Phobius"/>
    </source>
</evidence>
<keyword evidence="2 5" id="KW-0812">Transmembrane</keyword>
<comment type="caution">
    <text evidence="7">The sequence shown here is derived from an EMBL/GenBank/DDBJ whole genome shotgun (WGS) entry which is preliminary data.</text>
</comment>
<proteinExistence type="predicted"/>
<sequence length="294" mass="33773">MYHALTFFYVFLYYSISIGLSFFSSYILNESEYNFRFPLFIAFFQNILHFLLSTIIITILQIKKEKKYSLVCSLSSAIDIGLSTYSLRIVSLAYYTMVKSSSPIFMLLCGFVFGIEKPCISTFLTIFTIGIGVFLTSLTKIFYFKGFIIILIASFTAGFRWSFVQYIIHKHQSHVLVTIQELSLPISFFLLMFCQYQEGLTNIISSEFFKRNSININITFLLISGVLSFLLILSEFLVVKRTSVLFLSISGIGKELIIILYSVVKKKIELTSVNYMGLVISVIGICMFCRLRKR</sequence>
<evidence type="ECO:0000256" key="1">
    <source>
        <dbReference type="ARBA" id="ARBA00004141"/>
    </source>
</evidence>
<dbReference type="AlphaFoldDB" id="S7W9D7"/>
<feature type="transmembrane region" description="Helical" evidence="5">
    <location>
        <begin position="270"/>
        <end position="291"/>
    </location>
</feature>
<evidence type="ECO:0000256" key="4">
    <source>
        <dbReference type="ARBA" id="ARBA00023136"/>
    </source>
</evidence>
<feature type="transmembrane region" description="Helical" evidence="5">
    <location>
        <begin position="142"/>
        <end position="163"/>
    </location>
</feature>
<dbReference type="InterPro" id="IPR004853">
    <property type="entry name" value="Sugar_P_trans_dom"/>
</dbReference>
<keyword evidence="3 5" id="KW-1133">Transmembrane helix</keyword>
<protein>
    <submittedName>
        <fullName evidence="7">Triose phosphate transporter</fullName>
    </submittedName>
</protein>
<dbReference type="InterPro" id="IPR050186">
    <property type="entry name" value="TPT_transporter"/>
</dbReference>
<feature type="domain" description="Sugar phosphate transporter" evidence="6">
    <location>
        <begin position="8"/>
        <end position="288"/>
    </location>
</feature>
<dbReference type="EMBL" id="ATCN01000853">
    <property type="protein sequence ID" value="EPR78342.1"/>
    <property type="molecule type" value="Genomic_DNA"/>
</dbReference>
<evidence type="ECO:0000313" key="7">
    <source>
        <dbReference type="EMBL" id="EPR78342.1"/>
    </source>
</evidence>
<dbReference type="VEuPathDB" id="MicrosporidiaDB:SLOPH_1997"/>
<dbReference type="STRING" id="1358809.S7W9D7"/>
<gene>
    <name evidence="7" type="ORF">SLOPH_1997</name>
</gene>
<dbReference type="PANTHER" id="PTHR11132">
    <property type="entry name" value="SOLUTE CARRIER FAMILY 35"/>
    <property type="match status" value="1"/>
</dbReference>
<keyword evidence="4 5" id="KW-0472">Membrane</keyword>
<keyword evidence="8" id="KW-1185">Reference proteome</keyword>
<feature type="transmembrane region" description="Helical" evidence="5">
    <location>
        <begin position="244"/>
        <end position="264"/>
    </location>
</feature>
<evidence type="ECO:0000313" key="8">
    <source>
        <dbReference type="Proteomes" id="UP000014978"/>
    </source>
</evidence>
<evidence type="ECO:0000259" key="6">
    <source>
        <dbReference type="Pfam" id="PF03151"/>
    </source>
</evidence>
<dbReference type="GO" id="GO:0016020">
    <property type="term" value="C:membrane"/>
    <property type="evidence" value="ECO:0007669"/>
    <property type="project" value="UniProtKB-SubCell"/>
</dbReference>
<dbReference type="HOGENOM" id="CLU_022332_1_3_1"/>